<dbReference type="EMBL" id="JABBGK010000002">
    <property type="protein sequence ID" value="NML74567.1"/>
    <property type="molecule type" value="Genomic_DNA"/>
</dbReference>
<keyword evidence="4" id="KW-0807">Transducer</keyword>
<keyword evidence="6" id="KW-1133">Transmembrane helix</keyword>
<evidence type="ECO:0000256" key="3">
    <source>
        <dbReference type="ARBA" id="ARBA00029447"/>
    </source>
</evidence>
<evidence type="ECO:0000256" key="5">
    <source>
        <dbReference type="SAM" id="Coils"/>
    </source>
</evidence>
<dbReference type="InterPro" id="IPR051310">
    <property type="entry name" value="MCP_chemotaxis"/>
</dbReference>
<dbReference type="PROSITE" id="PS50885">
    <property type="entry name" value="HAMP"/>
    <property type="match status" value="2"/>
</dbReference>
<feature type="coiled-coil region" evidence="5">
    <location>
        <begin position="262"/>
        <end position="294"/>
    </location>
</feature>
<evidence type="ECO:0000256" key="2">
    <source>
        <dbReference type="ARBA" id="ARBA00022500"/>
    </source>
</evidence>
<dbReference type="InterPro" id="IPR004089">
    <property type="entry name" value="MCPsignal_dom"/>
</dbReference>
<evidence type="ECO:0000313" key="9">
    <source>
        <dbReference type="EMBL" id="NML74567.1"/>
    </source>
</evidence>
<dbReference type="GO" id="GO:0016020">
    <property type="term" value="C:membrane"/>
    <property type="evidence" value="ECO:0007669"/>
    <property type="project" value="UniProtKB-SubCell"/>
</dbReference>
<dbReference type="Pfam" id="PF00672">
    <property type="entry name" value="HAMP"/>
    <property type="match status" value="1"/>
</dbReference>
<evidence type="ECO:0000259" key="7">
    <source>
        <dbReference type="PROSITE" id="PS50111"/>
    </source>
</evidence>
<feature type="domain" description="HAMP" evidence="8">
    <location>
        <begin position="298"/>
        <end position="341"/>
    </location>
</feature>
<evidence type="ECO:0000256" key="4">
    <source>
        <dbReference type="PROSITE-ProRule" id="PRU00284"/>
    </source>
</evidence>
<dbReference type="Gene3D" id="1.10.8.500">
    <property type="entry name" value="HAMP domain in histidine kinase"/>
    <property type="match status" value="1"/>
</dbReference>
<keyword evidence="10" id="KW-1185">Reference proteome</keyword>
<organism evidence="9 10">
    <name type="scientific">Rhizobium terricola</name>
    <dbReference type="NCBI Taxonomy" id="2728849"/>
    <lineage>
        <taxon>Bacteria</taxon>
        <taxon>Pseudomonadati</taxon>
        <taxon>Pseudomonadota</taxon>
        <taxon>Alphaproteobacteria</taxon>
        <taxon>Hyphomicrobiales</taxon>
        <taxon>Rhizobiaceae</taxon>
        <taxon>Rhizobium/Agrobacterium group</taxon>
        <taxon>Rhizobium</taxon>
    </lineage>
</organism>
<gene>
    <name evidence="9" type="ORF">HHL25_10575</name>
</gene>
<name>A0A7Y0AW97_9HYPH</name>
<dbReference type="AlphaFoldDB" id="A0A7Y0AW97"/>
<evidence type="ECO:0000256" key="1">
    <source>
        <dbReference type="ARBA" id="ARBA00004370"/>
    </source>
</evidence>
<dbReference type="FunFam" id="1.10.287.950:FF:000001">
    <property type="entry name" value="Methyl-accepting chemotaxis sensory transducer"/>
    <property type="match status" value="1"/>
</dbReference>
<dbReference type="InterPro" id="IPR003660">
    <property type="entry name" value="HAMP_dom"/>
</dbReference>
<comment type="caution">
    <text evidence="9">The sequence shown here is derived from an EMBL/GenBank/DDBJ whole genome shotgun (WGS) entry which is preliminary data.</text>
</comment>
<dbReference type="PROSITE" id="PS50111">
    <property type="entry name" value="CHEMOTAXIS_TRANSDUC_2"/>
    <property type="match status" value="1"/>
</dbReference>
<protein>
    <submittedName>
        <fullName evidence="9">Methyl-accepting chemotaxis protein</fullName>
    </submittedName>
</protein>
<dbReference type="CDD" id="cd06225">
    <property type="entry name" value="HAMP"/>
    <property type="match status" value="1"/>
</dbReference>
<dbReference type="SMART" id="SM00283">
    <property type="entry name" value="MA"/>
    <property type="match status" value="1"/>
</dbReference>
<dbReference type="Pfam" id="PF00015">
    <property type="entry name" value="MCPsignal"/>
    <property type="match status" value="1"/>
</dbReference>
<dbReference type="GO" id="GO:0006935">
    <property type="term" value="P:chemotaxis"/>
    <property type="evidence" value="ECO:0007669"/>
    <property type="project" value="UniProtKB-KW"/>
</dbReference>
<keyword evidence="6" id="KW-0472">Membrane</keyword>
<comment type="subcellular location">
    <subcellularLocation>
        <location evidence="1">Membrane</location>
    </subcellularLocation>
</comment>
<evidence type="ECO:0000256" key="6">
    <source>
        <dbReference type="SAM" id="Phobius"/>
    </source>
</evidence>
<dbReference type="Proteomes" id="UP000541470">
    <property type="component" value="Unassembled WGS sequence"/>
</dbReference>
<accession>A0A7Y0AW97</accession>
<keyword evidence="2" id="KW-0145">Chemotaxis</keyword>
<feature type="domain" description="HAMP" evidence="8">
    <location>
        <begin position="207"/>
        <end position="260"/>
    </location>
</feature>
<comment type="similarity">
    <text evidence="3">Belongs to the methyl-accepting chemotaxis (MCP) protein family.</text>
</comment>
<dbReference type="Gene3D" id="1.10.287.950">
    <property type="entry name" value="Methyl-accepting chemotaxis protein"/>
    <property type="match status" value="1"/>
</dbReference>
<feature type="domain" description="Methyl-accepting transducer" evidence="7">
    <location>
        <begin position="346"/>
        <end position="575"/>
    </location>
</feature>
<dbReference type="SUPFAM" id="SSF58104">
    <property type="entry name" value="Methyl-accepting chemotaxis protein (MCP) signaling domain"/>
    <property type="match status" value="1"/>
</dbReference>
<evidence type="ECO:0000259" key="8">
    <source>
        <dbReference type="PROSITE" id="PS50885"/>
    </source>
</evidence>
<reference evidence="9 10" key="1">
    <citation type="submission" date="2020-04" db="EMBL/GenBank/DDBJ databases">
        <title>Rhizobium sp. S-51 isolated from soil.</title>
        <authorList>
            <person name="Dahal R.H."/>
        </authorList>
    </citation>
    <scope>NUCLEOTIDE SEQUENCE [LARGE SCALE GENOMIC DNA]</scope>
    <source>
        <strain evidence="9 10">S-51</strain>
    </source>
</reference>
<proteinExistence type="inferred from homology"/>
<evidence type="ECO:0000313" key="10">
    <source>
        <dbReference type="Proteomes" id="UP000541470"/>
    </source>
</evidence>
<keyword evidence="6" id="KW-0812">Transmembrane</keyword>
<keyword evidence="5" id="KW-0175">Coiled coil</keyword>
<dbReference type="SMART" id="SM00304">
    <property type="entry name" value="HAMP"/>
    <property type="match status" value="2"/>
</dbReference>
<feature type="transmembrane region" description="Helical" evidence="6">
    <location>
        <begin position="187"/>
        <end position="205"/>
    </location>
</feature>
<dbReference type="GO" id="GO:0007165">
    <property type="term" value="P:signal transduction"/>
    <property type="evidence" value="ECO:0007669"/>
    <property type="project" value="UniProtKB-KW"/>
</dbReference>
<dbReference type="CDD" id="cd11386">
    <property type="entry name" value="MCP_signal"/>
    <property type="match status" value="1"/>
</dbReference>
<sequence>MVIGVGAAVAAIQTTIAVYEISEERLSLNEKAARRGDAALDMLEAVHTQAMLNRKEVGEDDPAIETLDGTMDQFSSSGGSVKLWLVMGPKVIDFQKAQGETEFEGPRDDVDARTIATLKEHAELVGDQFRMTRPVLLGQGAAGDEKCAACHTAKMNIQAGEPIGVYSASVDLGPEVAAWNANIWKRLGIGATALMATLVLVVAMLRVTALKPLRNLAGATRALAAGDLTIDVGNAGRRDELGVMAEALEVFRDNLGRTRELEASASQQRERAEAERIEIERRAQEDAAERLRIATSGLAGGLRRLASGDLAFQIDEAFAPAFEALRHDFNSSIRELGSTMAGIRQAAGYIDDGSAEIARGSHDLARKTESQAASLEQTSAALREVTDNVTSTSQRVTEARGVAAQANESAASSAKVVADAELAMAEIEKSSSEISKIIGVIDEIAFQTNLLALNAGVEAARAGEAGKGFAVVAQEVRELAQRSANAAKEIKHLIDNSSVQVENGVRLVRSTGETLIGIGGHIQTINDHMQAIAENTREQTGGLRDINSAVGSLDTFTQQNAQVAEESSSAAAQLAAEAANLRTMIEKFQLERGRMVSAARAA</sequence>
<dbReference type="PANTHER" id="PTHR43531">
    <property type="entry name" value="PROTEIN ICFG"/>
    <property type="match status" value="1"/>
</dbReference>
<dbReference type="PANTHER" id="PTHR43531:SF11">
    <property type="entry name" value="METHYL-ACCEPTING CHEMOTAXIS PROTEIN 3"/>
    <property type="match status" value="1"/>
</dbReference>